<proteinExistence type="predicted"/>
<evidence type="ECO:0000256" key="1">
    <source>
        <dbReference type="PROSITE-ProRule" id="PRU00497"/>
    </source>
</evidence>
<reference evidence="3" key="1">
    <citation type="submission" date="2015-11" db="EMBL/GenBank/DDBJ databases">
        <title>De novo transcriptome assembly of four potential Pierce s Disease insect vectors from Arizona vineyards.</title>
        <authorList>
            <person name="Tassone E.E."/>
        </authorList>
    </citation>
    <scope>NUCLEOTIDE SEQUENCE</scope>
</reference>
<feature type="non-terminal residue" evidence="3">
    <location>
        <position position="980"/>
    </location>
</feature>
<keyword evidence="1" id="KW-0193">Cuticle</keyword>
<dbReference type="EMBL" id="GECZ01026542">
    <property type="protein sequence ID" value="JAS43227.1"/>
    <property type="molecule type" value="Transcribed_RNA"/>
</dbReference>
<evidence type="ECO:0000313" key="3">
    <source>
        <dbReference type="EMBL" id="JAS43227.1"/>
    </source>
</evidence>
<feature type="non-terminal residue" evidence="3">
    <location>
        <position position="1"/>
    </location>
</feature>
<feature type="signal peptide" evidence="2">
    <location>
        <begin position="1"/>
        <end position="22"/>
    </location>
</feature>
<evidence type="ECO:0000256" key="2">
    <source>
        <dbReference type="SAM" id="SignalP"/>
    </source>
</evidence>
<dbReference type="GO" id="GO:0042302">
    <property type="term" value="F:structural constituent of cuticle"/>
    <property type="evidence" value="ECO:0007669"/>
    <property type="project" value="UniProtKB-UniRule"/>
</dbReference>
<gene>
    <name evidence="3" type="ORF">g.13745</name>
</gene>
<name>A0A1B6EZ49_9HEMI</name>
<accession>A0A1B6EZ49</accession>
<dbReference type="AlphaFoldDB" id="A0A1B6EZ49"/>
<dbReference type="Pfam" id="PF00379">
    <property type="entry name" value="Chitin_bind_4"/>
    <property type="match status" value="1"/>
</dbReference>
<organism evidence="3">
    <name type="scientific">Cuerna arida</name>
    <dbReference type="NCBI Taxonomy" id="1464854"/>
    <lineage>
        <taxon>Eukaryota</taxon>
        <taxon>Metazoa</taxon>
        <taxon>Ecdysozoa</taxon>
        <taxon>Arthropoda</taxon>
        <taxon>Hexapoda</taxon>
        <taxon>Insecta</taxon>
        <taxon>Pterygota</taxon>
        <taxon>Neoptera</taxon>
        <taxon>Paraneoptera</taxon>
        <taxon>Hemiptera</taxon>
        <taxon>Auchenorrhyncha</taxon>
        <taxon>Membracoidea</taxon>
        <taxon>Cicadellidae</taxon>
        <taxon>Cicadellinae</taxon>
        <taxon>Proconiini</taxon>
        <taxon>Cuerna</taxon>
    </lineage>
</organism>
<keyword evidence="2" id="KW-0732">Signal</keyword>
<dbReference type="PROSITE" id="PS51155">
    <property type="entry name" value="CHIT_BIND_RR_2"/>
    <property type="match status" value="1"/>
</dbReference>
<dbReference type="InterPro" id="IPR000618">
    <property type="entry name" value="Insect_cuticle"/>
</dbReference>
<protein>
    <submittedName>
        <fullName evidence="3">Uncharacterized protein</fullName>
    </submittedName>
</protein>
<feature type="chain" id="PRO_5008582576" evidence="2">
    <location>
        <begin position="23"/>
        <end position="980"/>
    </location>
</feature>
<sequence>VIKMISLIFLFNLLLCVTVIKSANLRVMSLNTANGENENDFVVQIEDENKAQYLERNFNTNTYKFGYDVGSDGQFHHENHGPDGITYGCYGHIDPNRVAKMTYYIADSYGYRVIDPNDETIVTYRSMLKDNAVYRHVQSWQDSYFPRGCGSYSSLKFMPINNNELGGIGQPNRPNSITLDVYGQPVVTKSSTQPTGYTLKHSNSYNYSVSQVYNENKVNNKPTKIYRKNQIIYHNSNDKKPHVYSSEFNYDGSKMLLNNGLNPQIELETKFKTDKNIHQLNENVNHFSNQKNNILSILNESEDDLVSNNKKSLLNNVVVLTDQNYDGKNVEKTTKFQDKNHLWNLAIDKLNDNYNTNTKQDKIVENYSIINTKYITDNNSNDGKQDNADQLKYFFNSDNEGSQIDNSKSNSNYNQNGQKHFMNSYNEYTNVKNLDLNGKQESQKNSYVNNFNHLSTTSVDDISEFNNIFGNKIIVESDNGGNEKKMHKDQLKGTLQQHSFDKINNNDETYSINDYNDKEVQQKVVENNSSTVNLNENHITQFENINNNFDKHDNNESNFNSFQEHFNGGYKQVDSNGKGISSDQTKILEENQDSVSKIDKSTNLDNNKLINGNIFSNNRDESKMNVENLKVISDKNNGYDLKNQKKNQGNYQNEDQKVSNDNKNYVLNVNQNNYKYITNEKNSDKNNYDTIIDFKDDSKKIDDFDKSKEIELTSNSDTKKITDENHTFDFDQKVVISTENSLDENLNSKNEDLYIQKHPITSPNYNDDLNDSQKPSLNYLNVNDYNEYNYNVYNRSELVENQSDLTDSKKEANQDAVLLDKQINSSYITTINQWFDTKDEIDLTKNLEKGYDQVKPGGVQPPSYDIIIPTNKDLKQEVDSTQSVQINNVKKQSETAEKTENDVSKSPNSDCKVLCIEKNYKFSNRTLLNTVLSQLANIETDDKKLSQIQRTLLLYPIILIPVCFNSQNISMGANIPLIDS</sequence>